<keyword evidence="10" id="KW-0670">Pyruvate</keyword>
<dbReference type="InterPro" id="IPR039028">
    <property type="entry name" value="BCKD/PDK"/>
</dbReference>
<dbReference type="InterPro" id="IPR003594">
    <property type="entry name" value="HATPase_dom"/>
</dbReference>
<dbReference type="GO" id="GO:0005524">
    <property type="term" value="F:ATP binding"/>
    <property type="evidence" value="ECO:0007669"/>
    <property type="project" value="UniProtKB-UniRule"/>
</dbReference>
<dbReference type="AlphaFoldDB" id="A0A6A7G9F8"/>
<dbReference type="GO" id="GO:0005759">
    <property type="term" value="C:mitochondrial matrix"/>
    <property type="evidence" value="ECO:0007669"/>
    <property type="project" value="UniProtKB-SubCell"/>
</dbReference>
<evidence type="ECO:0000256" key="3">
    <source>
        <dbReference type="ARBA" id="ARBA00022741"/>
    </source>
</evidence>
<dbReference type="InterPro" id="IPR018955">
    <property type="entry name" value="BCDHK/PDK_N"/>
</dbReference>
<dbReference type="PANTHER" id="PTHR11947">
    <property type="entry name" value="PYRUVATE DEHYDROGENASE KINASE"/>
    <property type="match status" value="1"/>
</dbReference>
<keyword evidence="2 8" id="KW-0808">Transferase</keyword>
<keyword evidence="4 8" id="KW-0418">Kinase</keyword>
<keyword evidence="6 8" id="KW-0496">Mitochondrion</keyword>
<dbReference type="GO" id="GO:0010906">
    <property type="term" value="P:regulation of glucose metabolic process"/>
    <property type="evidence" value="ECO:0007669"/>
    <property type="project" value="TreeGrafter"/>
</dbReference>
<keyword evidence="5 8" id="KW-0067">ATP-binding</keyword>
<dbReference type="Pfam" id="PF10436">
    <property type="entry name" value="BCDHK_Adom3"/>
    <property type="match status" value="1"/>
</dbReference>
<dbReference type="EC" id="2.7.11.-" evidence="8"/>
<feature type="domain" description="Histidine kinase/HSP90-like ATPase" evidence="9">
    <location>
        <begin position="250"/>
        <end position="395"/>
    </location>
</feature>
<dbReference type="InterPro" id="IPR036890">
    <property type="entry name" value="HATPase_C_sf"/>
</dbReference>
<evidence type="ECO:0000256" key="2">
    <source>
        <dbReference type="ARBA" id="ARBA00022679"/>
    </source>
</evidence>
<evidence type="ECO:0000256" key="7">
    <source>
        <dbReference type="ARBA" id="ARBA00048201"/>
    </source>
</evidence>
<dbReference type="Gene3D" id="3.30.565.10">
    <property type="entry name" value="Histidine kinase-like ATPase, C-terminal domain"/>
    <property type="match status" value="1"/>
</dbReference>
<dbReference type="EMBL" id="IACT01007629">
    <property type="protein sequence ID" value="LAC26743.1"/>
    <property type="molecule type" value="mRNA"/>
</dbReference>
<proteinExistence type="evidence at transcript level"/>
<comment type="similarity">
    <text evidence="1 8">Belongs to the PDK/BCKDK protein kinase family.</text>
</comment>
<dbReference type="Pfam" id="PF02518">
    <property type="entry name" value="HATPase_c"/>
    <property type="match status" value="1"/>
</dbReference>
<dbReference type="Gene3D" id="1.20.140.20">
    <property type="entry name" value="Alpha-ketoacid/pyruvate dehydrogenase kinase, N-terminal domain"/>
    <property type="match status" value="1"/>
</dbReference>
<evidence type="ECO:0000256" key="1">
    <source>
        <dbReference type="ARBA" id="ARBA00006155"/>
    </source>
</evidence>
<evidence type="ECO:0000313" key="10">
    <source>
        <dbReference type="EMBL" id="LAC26743.1"/>
    </source>
</evidence>
<evidence type="ECO:0000256" key="4">
    <source>
        <dbReference type="ARBA" id="ARBA00022777"/>
    </source>
</evidence>
<sequence length="403" mass="44761">MTLFRKPLLRFFGSVSRVASGIRSDILTRADQPRTGVSMMGMYRMGATSPGSSKLLGAQFLHSEIPLRIARCLKQLHDLPYDMSRLHGIQRVCSLYENIFDVVSGFPLPKTESDARIFSLELQKHLQYPGLRTVMFISLSVMDVRDNILALQSPQDRAYEDELLKQFLDDFYIGRIGMRMLVAQQIGLYTGPPSFVGVIDPRCDVVAIIEQAIADATAICMAEHGVCPPVAVLPTHHLPGDSEIDDLFTYVPGHLHSMVFEILKNSMHAVVKFHSDGLSHSKELPTIEIVITLGTEDITIKIADRGGGVARDAVDLIMNYTYSTSDCPTTDFAEQMPEVSELDMPLKGLTFGPLAGLGYGLPMTKLFARYFGGDMEVVSVDGHGFDVFLYLSRIEHEELLDIR</sequence>
<evidence type="ECO:0000259" key="9">
    <source>
        <dbReference type="SMART" id="SM00387"/>
    </source>
</evidence>
<evidence type="ECO:0000256" key="6">
    <source>
        <dbReference type="ARBA" id="ARBA00023128"/>
    </source>
</evidence>
<keyword evidence="3 8" id="KW-0547">Nucleotide-binding</keyword>
<organism evidence="10">
    <name type="scientific">Hirondellea gigas</name>
    <dbReference type="NCBI Taxonomy" id="1518452"/>
    <lineage>
        <taxon>Eukaryota</taxon>
        <taxon>Metazoa</taxon>
        <taxon>Ecdysozoa</taxon>
        <taxon>Arthropoda</taxon>
        <taxon>Crustacea</taxon>
        <taxon>Multicrustacea</taxon>
        <taxon>Malacostraca</taxon>
        <taxon>Eumalacostraca</taxon>
        <taxon>Peracarida</taxon>
        <taxon>Amphipoda</taxon>
        <taxon>Amphilochidea</taxon>
        <taxon>Lysianassida</taxon>
        <taxon>Lysianassidira</taxon>
        <taxon>Lysianassoidea</taxon>
        <taxon>Lysianassidae</taxon>
        <taxon>Hirondellea</taxon>
    </lineage>
</organism>
<dbReference type="PANTHER" id="PTHR11947:SF3">
    <property type="entry name" value="[PYRUVATE DEHYDROGENASE (ACETYL-TRANSFERRING)] KINASE, MITOCHONDRIAL"/>
    <property type="match status" value="1"/>
</dbReference>
<dbReference type="SUPFAM" id="SSF55874">
    <property type="entry name" value="ATPase domain of HSP90 chaperone/DNA topoisomerase II/histidine kinase"/>
    <property type="match status" value="1"/>
</dbReference>
<dbReference type="InterPro" id="IPR036784">
    <property type="entry name" value="AK/P_DHK_N_sf"/>
</dbReference>
<accession>A0A6A7G9F8</accession>
<comment type="catalytic activity">
    <reaction evidence="7">
        <text>L-seryl-[pyruvate dehydrogenase E1 alpha subunit] + ATP = O-phospho-L-seryl-[pyruvate dehydrogenase E1 alpha subunit] + ADP + H(+)</text>
        <dbReference type="Rhea" id="RHEA:23052"/>
        <dbReference type="Rhea" id="RHEA-COMP:13689"/>
        <dbReference type="Rhea" id="RHEA-COMP:13690"/>
        <dbReference type="ChEBI" id="CHEBI:15378"/>
        <dbReference type="ChEBI" id="CHEBI:29999"/>
        <dbReference type="ChEBI" id="CHEBI:30616"/>
        <dbReference type="ChEBI" id="CHEBI:83421"/>
        <dbReference type="ChEBI" id="CHEBI:456216"/>
        <dbReference type="EC" id="2.7.11.2"/>
    </reaction>
</comment>
<dbReference type="SMART" id="SM00387">
    <property type="entry name" value="HATPase_c"/>
    <property type="match status" value="1"/>
</dbReference>
<protein>
    <recommendedName>
        <fullName evidence="8">Protein-serine/threonine kinase</fullName>
        <ecNumber evidence="8">2.7.11.-</ecNumber>
    </recommendedName>
</protein>
<evidence type="ECO:0000256" key="8">
    <source>
        <dbReference type="RuleBase" id="RU366032"/>
    </source>
</evidence>
<comment type="subcellular location">
    <subcellularLocation>
        <location evidence="8">Mitochondrion matrix</location>
    </subcellularLocation>
</comment>
<reference evidence="10" key="1">
    <citation type="submission" date="2017-11" db="EMBL/GenBank/DDBJ databases">
        <title>The sensing device of the deep-sea amphipod.</title>
        <authorList>
            <person name="Kobayashi H."/>
            <person name="Nagahama T."/>
            <person name="Arai W."/>
            <person name="Sasagawa Y."/>
            <person name="Umeda M."/>
            <person name="Hayashi T."/>
            <person name="Nikaido I."/>
            <person name="Watanabe H."/>
            <person name="Oguri K."/>
            <person name="Kitazato H."/>
            <person name="Fujioka K."/>
            <person name="Kido Y."/>
            <person name="Takami H."/>
        </authorList>
    </citation>
    <scope>NUCLEOTIDE SEQUENCE</scope>
    <source>
        <tissue evidence="10">Whole body</tissue>
    </source>
</reference>
<evidence type="ECO:0000256" key="5">
    <source>
        <dbReference type="ARBA" id="ARBA00022840"/>
    </source>
</evidence>
<name>A0A6A7G9F8_9CRUS</name>
<dbReference type="GO" id="GO:0004740">
    <property type="term" value="F:pyruvate dehydrogenase (acetyl-transferring) kinase activity"/>
    <property type="evidence" value="ECO:0007669"/>
    <property type="project" value="UniProtKB-EC"/>
</dbReference>
<dbReference type="SUPFAM" id="SSF69012">
    <property type="entry name" value="alpha-ketoacid dehydrogenase kinase, N-terminal domain"/>
    <property type="match status" value="1"/>
</dbReference>